<reference evidence="1" key="2">
    <citation type="submission" date="2025-09" db="UniProtKB">
        <authorList>
            <consortium name="Ensembl"/>
        </authorList>
    </citation>
    <scope>IDENTIFICATION</scope>
</reference>
<accession>A0A8D0AKM5</accession>
<dbReference type="Ensembl" id="ENSSLUT00000057972.1">
    <property type="protein sequence ID" value="ENSSLUP00000056323.1"/>
    <property type="gene ID" value="ENSSLUG00000024314.1"/>
</dbReference>
<keyword evidence="2" id="KW-1185">Reference proteome</keyword>
<evidence type="ECO:0000313" key="2">
    <source>
        <dbReference type="Proteomes" id="UP000694568"/>
    </source>
</evidence>
<dbReference type="GeneTree" id="ENSGT00940000175191"/>
<evidence type="ECO:0000313" key="1">
    <source>
        <dbReference type="Ensembl" id="ENSSLUP00000056323.1"/>
    </source>
</evidence>
<name>A0A8D0AKM5_SANLU</name>
<protein>
    <submittedName>
        <fullName evidence="1">Uncharacterized protein</fullName>
    </submittedName>
</protein>
<proteinExistence type="predicted"/>
<reference evidence="1" key="1">
    <citation type="submission" date="2025-08" db="UniProtKB">
        <authorList>
            <consortium name="Ensembl"/>
        </authorList>
    </citation>
    <scope>IDENTIFICATION</scope>
</reference>
<dbReference type="Proteomes" id="UP000694568">
    <property type="component" value="Unplaced"/>
</dbReference>
<organism evidence="1 2">
    <name type="scientific">Sander lucioperca</name>
    <name type="common">Pike-perch</name>
    <name type="synonym">Perca lucioperca</name>
    <dbReference type="NCBI Taxonomy" id="283035"/>
    <lineage>
        <taxon>Eukaryota</taxon>
        <taxon>Metazoa</taxon>
        <taxon>Chordata</taxon>
        <taxon>Craniata</taxon>
        <taxon>Vertebrata</taxon>
        <taxon>Euteleostomi</taxon>
        <taxon>Actinopterygii</taxon>
        <taxon>Neopterygii</taxon>
        <taxon>Teleostei</taxon>
        <taxon>Neoteleostei</taxon>
        <taxon>Acanthomorphata</taxon>
        <taxon>Eupercaria</taxon>
        <taxon>Perciformes</taxon>
        <taxon>Percoidei</taxon>
        <taxon>Percidae</taxon>
        <taxon>Luciopercinae</taxon>
        <taxon>Sander</taxon>
    </lineage>
</organism>
<sequence length="150" mass="16787">MILPGGGCRDYMGSDSYSLFQTQAAQNVLQSREGLVMPRMAILLGFMGIGMSGYSSRQLTLNCKPSSTPSFRRTASITSHQRQLQLRESTQLYFTLDSGFDTMSFSFSDISLLCVSMTKHERSKYRIAPNLFGCAQCLKMHRENTVQAET</sequence>
<dbReference type="AlphaFoldDB" id="A0A8D0AKM5"/>